<dbReference type="InterPro" id="IPR003829">
    <property type="entry name" value="Pirin_N_dom"/>
</dbReference>
<accession>A0A099T4C4</accession>
<dbReference type="InterPro" id="IPR012093">
    <property type="entry name" value="Pirin"/>
</dbReference>
<dbReference type="PANTHER" id="PTHR13903:SF8">
    <property type="entry name" value="PIRIN"/>
    <property type="match status" value="1"/>
</dbReference>
<dbReference type="InterPro" id="IPR008778">
    <property type="entry name" value="Pirin_C_dom"/>
</dbReference>
<dbReference type="Pfam" id="PF02678">
    <property type="entry name" value="Pirin"/>
    <property type="match status" value="1"/>
</dbReference>
<feature type="domain" description="Pirin N-terminal" evidence="3">
    <location>
        <begin position="22"/>
        <end position="122"/>
    </location>
</feature>
<dbReference type="PIRSF" id="PIRSF006232">
    <property type="entry name" value="Pirin"/>
    <property type="match status" value="1"/>
</dbReference>
<dbReference type="Pfam" id="PF05726">
    <property type="entry name" value="Pirin_C"/>
    <property type="match status" value="1"/>
</dbReference>
<dbReference type="Proteomes" id="UP000029859">
    <property type="component" value="Unassembled WGS sequence"/>
</dbReference>
<name>A0A099T4C4_METMT</name>
<organism evidence="5 6">
    <name type="scientific">Methanococcoides methylutens</name>
    <dbReference type="NCBI Taxonomy" id="2226"/>
    <lineage>
        <taxon>Archaea</taxon>
        <taxon>Methanobacteriati</taxon>
        <taxon>Methanobacteriota</taxon>
        <taxon>Stenosarchaea group</taxon>
        <taxon>Methanomicrobia</taxon>
        <taxon>Methanosarcinales</taxon>
        <taxon>Methanosarcinaceae</taxon>
        <taxon>Methanococcoides</taxon>
    </lineage>
</organism>
<evidence type="ECO:0000259" key="3">
    <source>
        <dbReference type="Pfam" id="PF02678"/>
    </source>
</evidence>
<dbReference type="RefSeq" id="WP_048193093.1">
    <property type="nucleotide sequence ID" value="NZ_CAAGSM010000008.1"/>
</dbReference>
<protein>
    <submittedName>
        <fullName evidence="5">Pirin</fullName>
    </submittedName>
</protein>
<dbReference type="InterPro" id="IPR011051">
    <property type="entry name" value="RmlC_Cupin_sf"/>
</dbReference>
<keyword evidence="6" id="KW-1185">Reference proteome</keyword>
<sequence>MGVTRSIKKIMKSMPTIEGAGVHLKRAFGFNHVPQLDPFLLLDDFHSDDPKEYIMGFPWHPHRGIETITYMLSGEVEHGDSMGNKGVIESGDVQWMTAGSGIVHQEMPKSQEGTTLWGFQLWANLPASHKMMEPRYQEVKSEQIPEVPMNNGIRIKVICGEVNGTKGPVQDIVTDPEYLDITIPPETSFSHPTKTGYTVFAYVLEGEGSFGKDQEPYSFEVEGSKYFDLNESSTIGPENLVMFDDGDEIVATAGNKGLRFLLISGKPINEPVAWYGPIVMNTQEELKVAFEEYRNGTFIKSGNSD</sequence>
<evidence type="ECO:0000313" key="5">
    <source>
        <dbReference type="EMBL" id="KGK99684.1"/>
    </source>
</evidence>
<evidence type="ECO:0000259" key="4">
    <source>
        <dbReference type="Pfam" id="PF05726"/>
    </source>
</evidence>
<dbReference type="OrthoDB" id="23530at2157"/>
<evidence type="ECO:0000313" key="6">
    <source>
        <dbReference type="Proteomes" id="UP000029859"/>
    </source>
</evidence>
<dbReference type="CDD" id="cd02909">
    <property type="entry name" value="cupin_pirin_N"/>
    <property type="match status" value="1"/>
</dbReference>
<dbReference type="AlphaFoldDB" id="A0A099T4C4"/>
<gene>
    <name evidence="5" type="ORF">LI82_00195</name>
</gene>
<dbReference type="EMBL" id="JRHO01000002">
    <property type="protein sequence ID" value="KGK99684.1"/>
    <property type="molecule type" value="Genomic_DNA"/>
</dbReference>
<comment type="similarity">
    <text evidence="1 2">Belongs to the pirin family.</text>
</comment>
<comment type="caution">
    <text evidence="5">The sequence shown here is derived from an EMBL/GenBank/DDBJ whole genome shotgun (WGS) entry which is preliminary data.</text>
</comment>
<feature type="domain" description="Pirin C-terminal" evidence="4">
    <location>
        <begin position="178"/>
        <end position="298"/>
    </location>
</feature>
<dbReference type="Gene3D" id="2.60.120.10">
    <property type="entry name" value="Jelly Rolls"/>
    <property type="match status" value="2"/>
</dbReference>
<dbReference type="PANTHER" id="PTHR13903">
    <property type="entry name" value="PIRIN-RELATED"/>
    <property type="match status" value="1"/>
</dbReference>
<dbReference type="CDD" id="cd02247">
    <property type="entry name" value="cupin_pirin_C"/>
    <property type="match status" value="1"/>
</dbReference>
<proteinExistence type="inferred from homology"/>
<evidence type="ECO:0000256" key="2">
    <source>
        <dbReference type="RuleBase" id="RU003457"/>
    </source>
</evidence>
<dbReference type="SUPFAM" id="SSF51182">
    <property type="entry name" value="RmlC-like cupins"/>
    <property type="match status" value="1"/>
</dbReference>
<reference evidence="5 6" key="1">
    <citation type="submission" date="2014-09" db="EMBL/GenBank/DDBJ databases">
        <title>Draft genome sequence of an obligately methylotrophic methanogen, Methanococcoides methylutens, isolated from marine sediment.</title>
        <authorList>
            <person name="Guan Y."/>
            <person name="Ngugi D.K."/>
            <person name="Blom J."/>
            <person name="Ali S."/>
            <person name="Ferry J.G."/>
            <person name="Stingl U."/>
        </authorList>
    </citation>
    <scope>NUCLEOTIDE SEQUENCE [LARGE SCALE GENOMIC DNA]</scope>
    <source>
        <strain evidence="5 6">DSM 2657</strain>
    </source>
</reference>
<dbReference type="InterPro" id="IPR014710">
    <property type="entry name" value="RmlC-like_jellyroll"/>
</dbReference>
<evidence type="ECO:0000256" key="1">
    <source>
        <dbReference type="ARBA" id="ARBA00008416"/>
    </source>
</evidence>